<dbReference type="EMBL" id="JBBLZC010000006">
    <property type="protein sequence ID" value="MEK0083067.1"/>
    <property type="molecule type" value="Genomic_DNA"/>
</dbReference>
<sequence>MARGGRAVPAVVAVLLMVLLAWAPVPLGSNRPWAWSLLAAWAGVLLLLWAVGVALAPPSRWRAAGPVALAGLMTVPVWAWAALQNLPAAGGPWAALAGWTGLRPEPAPIWAVAADVAAGTAPAVGLETAGGMAALMRLLAYGAVFVLAWGLGQEGTRARRILWTVLGATTACALYGLVDHFAGWETILGSPKTAYVGDVTGTFVNRNSFATYANLGIVVGLALLAEPFLGARVGDDLRRIAVGAVERLMGWRSLLVVALSVLVTASLQSHSRGGLLSLAVAVPVVLLLVFLVTRPRLPVAVAVVAATALAGWGVVQVSGETTLQRLERIEGEADTEAGSRMTFWQVSLDMVRERPWTGHGYGSYEAALAQRRDERFGPVVDKAHNTYIEHLVELGVPATLALYAGPVLLFSYALRGVFVRRREQVFALVVVGATVLVALHALVDFSLQIPAVAVTYAALLGIGVAQAAPSGRRGRASALVQDVRAERMSVWGKSSPLKRSGSPDDFARA</sequence>
<feature type="transmembrane region" description="Helical" evidence="5">
    <location>
        <begin position="394"/>
        <end position="413"/>
    </location>
</feature>
<evidence type="ECO:0000256" key="5">
    <source>
        <dbReference type="SAM" id="Phobius"/>
    </source>
</evidence>
<dbReference type="PANTHER" id="PTHR37422">
    <property type="entry name" value="TEICHURONIC ACID BIOSYNTHESIS PROTEIN TUAE"/>
    <property type="match status" value="1"/>
</dbReference>
<evidence type="ECO:0000313" key="7">
    <source>
        <dbReference type="EMBL" id="MEK0083067.1"/>
    </source>
</evidence>
<feature type="transmembrane region" description="Helical" evidence="5">
    <location>
        <begin position="299"/>
        <end position="318"/>
    </location>
</feature>
<organism evidence="7 8">
    <name type="scientific">Benzoatithermus flavus</name>
    <dbReference type="NCBI Taxonomy" id="3108223"/>
    <lineage>
        <taxon>Bacteria</taxon>
        <taxon>Pseudomonadati</taxon>
        <taxon>Pseudomonadota</taxon>
        <taxon>Alphaproteobacteria</taxon>
        <taxon>Geminicoccales</taxon>
        <taxon>Geminicoccaceae</taxon>
        <taxon>Benzoatithermus</taxon>
    </lineage>
</organism>
<protein>
    <submittedName>
        <fullName evidence="7">O-antigen ligase family protein</fullName>
    </submittedName>
</protein>
<proteinExistence type="predicted"/>
<keyword evidence="8" id="KW-1185">Reference proteome</keyword>
<dbReference type="GO" id="GO:0016874">
    <property type="term" value="F:ligase activity"/>
    <property type="evidence" value="ECO:0007669"/>
    <property type="project" value="UniProtKB-KW"/>
</dbReference>
<dbReference type="PANTHER" id="PTHR37422:SF23">
    <property type="entry name" value="TEICHURONIC ACID BIOSYNTHESIS PROTEIN TUAE"/>
    <property type="match status" value="1"/>
</dbReference>
<evidence type="ECO:0000256" key="4">
    <source>
        <dbReference type="ARBA" id="ARBA00023136"/>
    </source>
</evidence>
<keyword evidence="2 5" id="KW-0812">Transmembrane</keyword>
<evidence type="ECO:0000256" key="1">
    <source>
        <dbReference type="ARBA" id="ARBA00004141"/>
    </source>
</evidence>
<feature type="transmembrane region" description="Helical" evidence="5">
    <location>
        <begin position="33"/>
        <end position="56"/>
    </location>
</feature>
<evidence type="ECO:0000259" key="6">
    <source>
        <dbReference type="Pfam" id="PF04932"/>
    </source>
</evidence>
<keyword evidence="7" id="KW-0436">Ligase</keyword>
<dbReference type="Pfam" id="PF04932">
    <property type="entry name" value="Wzy_C"/>
    <property type="match status" value="1"/>
</dbReference>
<evidence type="ECO:0000256" key="3">
    <source>
        <dbReference type="ARBA" id="ARBA00022989"/>
    </source>
</evidence>
<keyword evidence="3 5" id="KW-1133">Transmembrane helix</keyword>
<feature type="transmembrane region" description="Helical" evidence="5">
    <location>
        <begin position="249"/>
        <end position="267"/>
    </location>
</feature>
<keyword evidence="4 5" id="KW-0472">Membrane</keyword>
<feature type="transmembrane region" description="Helical" evidence="5">
    <location>
        <begin position="209"/>
        <end position="229"/>
    </location>
</feature>
<feature type="transmembrane region" description="Helical" evidence="5">
    <location>
        <begin position="7"/>
        <end position="27"/>
    </location>
</feature>
<evidence type="ECO:0000256" key="2">
    <source>
        <dbReference type="ARBA" id="ARBA00022692"/>
    </source>
</evidence>
<feature type="domain" description="O-antigen ligase-related" evidence="6">
    <location>
        <begin position="259"/>
        <end position="402"/>
    </location>
</feature>
<feature type="transmembrane region" description="Helical" evidence="5">
    <location>
        <begin position="63"/>
        <end position="83"/>
    </location>
</feature>
<feature type="transmembrane region" description="Helical" evidence="5">
    <location>
        <begin position="449"/>
        <end position="468"/>
    </location>
</feature>
<comment type="caution">
    <text evidence="7">The sequence shown here is derived from an EMBL/GenBank/DDBJ whole genome shotgun (WGS) entry which is preliminary data.</text>
</comment>
<feature type="transmembrane region" description="Helical" evidence="5">
    <location>
        <begin position="129"/>
        <end position="149"/>
    </location>
</feature>
<dbReference type="InterPro" id="IPR051533">
    <property type="entry name" value="WaaL-like"/>
</dbReference>
<evidence type="ECO:0000313" key="8">
    <source>
        <dbReference type="Proteomes" id="UP001375743"/>
    </source>
</evidence>
<dbReference type="InterPro" id="IPR007016">
    <property type="entry name" value="O-antigen_ligase-rel_domated"/>
</dbReference>
<name>A0ABU8XPG0_9PROT</name>
<gene>
    <name evidence="7" type="ORF">U1T56_07885</name>
</gene>
<comment type="subcellular location">
    <subcellularLocation>
        <location evidence="1">Membrane</location>
        <topology evidence="1">Multi-pass membrane protein</topology>
    </subcellularLocation>
</comment>
<reference evidence="7 8" key="1">
    <citation type="submission" date="2024-01" db="EMBL/GenBank/DDBJ databases">
        <title>Multi-omics insights into the function and evolution of sodium benzoate biodegradation pathways in Benzoatithermus flavus gen. nov., sp. nov. from hot spring.</title>
        <authorList>
            <person name="Hu C.-J."/>
            <person name="Li W.-J."/>
        </authorList>
    </citation>
    <scope>NUCLEOTIDE SEQUENCE [LARGE SCALE GENOMIC DNA]</scope>
    <source>
        <strain evidence="7 8">SYSU G07066</strain>
    </source>
</reference>
<feature type="transmembrane region" description="Helical" evidence="5">
    <location>
        <begin position="425"/>
        <end position="443"/>
    </location>
</feature>
<accession>A0ABU8XPG0</accession>
<dbReference type="RefSeq" id="WP_418158914.1">
    <property type="nucleotide sequence ID" value="NZ_JBBLZC010000006.1"/>
</dbReference>
<feature type="transmembrane region" description="Helical" evidence="5">
    <location>
        <begin position="161"/>
        <end position="178"/>
    </location>
</feature>
<dbReference type="Proteomes" id="UP001375743">
    <property type="component" value="Unassembled WGS sequence"/>
</dbReference>
<feature type="transmembrane region" description="Helical" evidence="5">
    <location>
        <begin position="273"/>
        <end position="292"/>
    </location>
</feature>